<sequence length="517" mass="59058">MCKVITTKKDAVPRITRWCLLKKPSAKVVSEDIFDNKKFEFQPIVPTTIELEDANIANMWTTRNEKSIVDVNAAVEKVIYESDNEGKMQSRIDKRRSQRIPKKTALKRKASSKNGKEESEIEFKKAKKSTTLRRKATKGKKGKEQAETESQSNSEQDQFQVICLKELKGIKDTLKKHDKMFEQILALLLKKGYEIKDSGKTVQGKKIVQEVELDCNTSSDDDTTEEEYEENDSSEQEDVEVSDNSGEEKDAEKSGEGEKDYNKQDVVESGEEEDDEESGEGEKNDDKPGAEESGEEKDAEESGEGEKNDNKPDAEESDESGEDKISKNEVSVKEMEEEKVEEVFEKENVKEVQNVGGSDMPSFDLHFTPTPPEKTMSNNEKSPLLGGTQFSPEDLQQVDNIANDIIKNKVYAERIPIQETLAKFKRPKRTATQPDKYTPTELVQQRKKAKVERLEKKMLKLRMNERKSLYGPFALDPFEMSPVNAIEKTRTYLNIGLLKNRRKFEDARKYKKNFEVL</sequence>
<accession>A0A9P0YR54</accession>
<dbReference type="AlphaFoldDB" id="A0A9P0YR54"/>
<gene>
    <name evidence="2" type="ORF">CEURO_LOCUS4374</name>
</gene>
<evidence type="ECO:0000313" key="2">
    <source>
        <dbReference type="EMBL" id="CAH9072493.1"/>
    </source>
</evidence>
<evidence type="ECO:0000256" key="1">
    <source>
        <dbReference type="SAM" id="MobiDB-lite"/>
    </source>
</evidence>
<feature type="compositionally biased region" description="Basic and acidic residues" evidence="1">
    <location>
        <begin position="322"/>
        <end position="350"/>
    </location>
</feature>
<feature type="compositionally biased region" description="Basic and acidic residues" evidence="1">
    <location>
        <begin position="246"/>
        <end position="266"/>
    </location>
</feature>
<reference evidence="2" key="1">
    <citation type="submission" date="2022-07" db="EMBL/GenBank/DDBJ databases">
        <authorList>
            <person name="Macas J."/>
            <person name="Novak P."/>
            <person name="Neumann P."/>
        </authorList>
    </citation>
    <scope>NUCLEOTIDE SEQUENCE</scope>
</reference>
<feature type="compositionally biased region" description="Polar residues" evidence="1">
    <location>
        <begin position="148"/>
        <end position="157"/>
    </location>
</feature>
<keyword evidence="3" id="KW-1185">Reference proteome</keyword>
<feature type="compositionally biased region" description="Basic and acidic residues" evidence="1">
    <location>
        <begin position="114"/>
        <end position="124"/>
    </location>
</feature>
<protein>
    <submittedName>
        <fullName evidence="2">Uncharacterized protein</fullName>
    </submittedName>
</protein>
<feature type="compositionally biased region" description="Basic residues" evidence="1">
    <location>
        <begin position="93"/>
        <end position="111"/>
    </location>
</feature>
<comment type="caution">
    <text evidence="2">The sequence shown here is derived from an EMBL/GenBank/DDBJ whole genome shotgun (WGS) entry which is preliminary data.</text>
</comment>
<feature type="compositionally biased region" description="Acidic residues" evidence="1">
    <location>
        <begin position="292"/>
        <end position="303"/>
    </location>
</feature>
<feature type="compositionally biased region" description="Acidic residues" evidence="1">
    <location>
        <begin position="268"/>
        <end position="279"/>
    </location>
</feature>
<feature type="compositionally biased region" description="Basic and acidic residues" evidence="1">
    <location>
        <begin position="280"/>
        <end position="290"/>
    </location>
</feature>
<organism evidence="2 3">
    <name type="scientific">Cuscuta europaea</name>
    <name type="common">European dodder</name>
    <dbReference type="NCBI Taxonomy" id="41803"/>
    <lineage>
        <taxon>Eukaryota</taxon>
        <taxon>Viridiplantae</taxon>
        <taxon>Streptophyta</taxon>
        <taxon>Embryophyta</taxon>
        <taxon>Tracheophyta</taxon>
        <taxon>Spermatophyta</taxon>
        <taxon>Magnoliopsida</taxon>
        <taxon>eudicotyledons</taxon>
        <taxon>Gunneridae</taxon>
        <taxon>Pentapetalae</taxon>
        <taxon>asterids</taxon>
        <taxon>lamiids</taxon>
        <taxon>Solanales</taxon>
        <taxon>Convolvulaceae</taxon>
        <taxon>Cuscuteae</taxon>
        <taxon>Cuscuta</taxon>
        <taxon>Cuscuta subgen. Cuscuta</taxon>
    </lineage>
</organism>
<proteinExistence type="predicted"/>
<feature type="region of interest" description="Disordered" evidence="1">
    <location>
        <begin position="85"/>
        <end position="157"/>
    </location>
</feature>
<feature type="non-terminal residue" evidence="2">
    <location>
        <position position="1"/>
    </location>
</feature>
<evidence type="ECO:0000313" key="3">
    <source>
        <dbReference type="Proteomes" id="UP001152484"/>
    </source>
</evidence>
<dbReference type="Proteomes" id="UP001152484">
    <property type="component" value="Unassembled WGS sequence"/>
</dbReference>
<feature type="compositionally biased region" description="Basic and acidic residues" evidence="1">
    <location>
        <begin position="304"/>
        <end position="314"/>
    </location>
</feature>
<feature type="region of interest" description="Disordered" evidence="1">
    <location>
        <begin position="211"/>
        <end position="379"/>
    </location>
</feature>
<feature type="compositionally biased region" description="Basic residues" evidence="1">
    <location>
        <begin position="125"/>
        <end position="141"/>
    </location>
</feature>
<feature type="compositionally biased region" description="Acidic residues" evidence="1">
    <location>
        <begin position="219"/>
        <end position="241"/>
    </location>
</feature>
<dbReference type="EMBL" id="CAMAPE010000008">
    <property type="protein sequence ID" value="CAH9072493.1"/>
    <property type="molecule type" value="Genomic_DNA"/>
</dbReference>
<name>A0A9P0YR54_CUSEU</name>